<protein>
    <submittedName>
        <fullName evidence="1">Uncharacterized protein</fullName>
    </submittedName>
</protein>
<evidence type="ECO:0000313" key="1">
    <source>
        <dbReference type="EMBL" id="TVX93168.1"/>
    </source>
</evidence>
<reference evidence="1 2" key="1">
    <citation type="submission" date="2019-07" db="EMBL/GenBank/DDBJ databases">
        <authorList>
            <person name="Kim J."/>
        </authorList>
    </citation>
    <scope>NUCLEOTIDE SEQUENCE [LARGE SCALE GENOMIC DNA]</scope>
    <source>
        <strain evidence="1 2">N4</strain>
    </source>
</reference>
<evidence type="ECO:0000313" key="2">
    <source>
        <dbReference type="Proteomes" id="UP000318102"/>
    </source>
</evidence>
<proteinExistence type="predicted"/>
<comment type="caution">
    <text evidence="1">The sequence shown here is derived from an EMBL/GenBank/DDBJ whole genome shotgun (WGS) entry which is preliminary data.</text>
</comment>
<gene>
    <name evidence="1" type="ORF">FPZ44_08915</name>
</gene>
<sequence>MSYTVFDCTQFVTLDTHDDNSIENIKEAFKQLGFDLKFNEQISNNKLIYLKDHLKTTVIELVDKEFIGEFEDWEDVSSPPIKIIKFIKILKIILKDRNIGSLKLIIVNNASENKKEDNILELISSEEDLNTSLFSISSWNFEFKTDVLILKLI</sequence>
<organism evidence="1 2">
    <name type="scientific">Paenibacillus agilis</name>
    <dbReference type="NCBI Taxonomy" id="3020863"/>
    <lineage>
        <taxon>Bacteria</taxon>
        <taxon>Bacillati</taxon>
        <taxon>Bacillota</taxon>
        <taxon>Bacilli</taxon>
        <taxon>Bacillales</taxon>
        <taxon>Paenibacillaceae</taxon>
        <taxon>Paenibacillus</taxon>
    </lineage>
</organism>
<dbReference type="OrthoDB" id="6637514at2"/>
<dbReference type="AlphaFoldDB" id="A0A559IZW3"/>
<dbReference type="Proteomes" id="UP000318102">
    <property type="component" value="Unassembled WGS sequence"/>
</dbReference>
<accession>A0A559IZW3</accession>
<dbReference type="EMBL" id="VNJK01000001">
    <property type="protein sequence ID" value="TVX93168.1"/>
    <property type="molecule type" value="Genomic_DNA"/>
</dbReference>
<dbReference type="RefSeq" id="WP_144989386.1">
    <property type="nucleotide sequence ID" value="NZ_VNJK01000001.1"/>
</dbReference>
<keyword evidence="2" id="KW-1185">Reference proteome</keyword>
<name>A0A559IZW3_9BACL</name>